<dbReference type="InterPro" id="IPR008927">
    <property type="entry name" value="6-PGluconate_DH-like_C_sf"/>
</dbReference>
<dbReference type="GO" id="GO:0050661">
    <property type="term" value="F:NADP binding"/>
    <property type="evidence" value="ECO:0007669"/>
    <property type="project" value="InterPro"/>
</dbReference>
<dbReference type="GO" id="GO:0046487">
    <property type="term" value="P:glyoxylate metabolic process"/>
    <property type="evidence" value="ECO:0007669"/>
    <property type="project" value="InterPro"/>
</dbReference>
<dbReference type="InterPro" id="IPR002204">
    <property type="entry name" value="3-OH-isobutyrate_DH-rel_CS"/>
</dbReference>
<dbReference type="PROSITE" id="PS00895">
    <property type="entry name" value="3_HYDROXYISOBUT_DH"/>
    <property type="match status" value="1"/>
</dbReference>
<dbReference type="Proteomes" id="UP000292346">
    <property type="component" value="Unassembled WGS sequence"/>
</dbReference>
<evidence type="ECO:0000313" key="7">
    <source>
        <dbReference type="EMBL" id="TCC08615.1"/>
    </source>
</evidence>
<dbReference type="InterPro" id="IPR036291">
    <property type="entry name" value="NAD(P)-bd_dom_sf"/>
</dbReference>
<dbReference type="PIRSF" id="PIRSF000103">
    <property type="entry name" value="HIBADH"/>
    <property type="match status" value="1"/>
</dbReference>
<dbReference type="GO" id="GO:0008679">
    <property type="term" value="F:2-hydroxy-3-oxopropionate reductase activity"/>
    <property type="evidence" value="ECO:0007669"/>
    <property type="project" value="UniProtKB-EC"/>
</dbReference>
<dbReference type="Pfam" id="PF14833">
    <property type="entry name" value="NAD_binding_11"/>
    <property type="match status" value="1"/>
</dbReference>
<dbReference type="SUPFAM" id="SSF48179">
    <property type="entry name" value="6-phosphogluconate dehydrogenase C-terminal domain-like"/>
    <property type="match status" value="1"/>
</dbReference>
<comment type="similarity">
    <text evidence="1">Belongs to the HIBADH-related family.</text>
</comment>
<feature type="domain" description="3-hydroxyisobutyrate dehydrogenase-like NAD-binding" evidence="6">
    <location>
        <begin position="157"/>
        <end position="276"/>
    </location>
</feature>
<evidence type="ECO:0000256" key="1">
    <source>
        <dbReference type="ARBA" id="ARBA00009080"/>
    </source>
</evidence>
<evidence type="ECO:0000313" key="8">
    <source>
        <dbReference type="Proteomes" id="UP000292346"/>
    </source>
</evidence>
<evidence type="ECO:0000256" key="2">
    <source>
        <dbReference type="ARBA" id="ARBA00023002"/>
    </source>
</evidence>
<keyword evidence="2 7" id="KW-0560">Oxidoreductase</keyword>
<dbReference type="Gene3D" id="3.40.50.720">
    <property type="entry name" value="NAD(P)-binding Rossmann-like Domain"/>
    <property type="match status" value="1"/>
</dbReference>
<sequence>MRIGFIGLGVMGRPMADNLIAAGHELSVYRGRTDLAAHVCASAKEVAERSEVVILMVPDTPDVEAALFAPGGAAEGLRAESLVIDMSSISPTATIGFAQLIDKLGCDYLDAPVSGGELGARDGTLTIMVGGRPEVFERARPIFDVLGKNVTLIGGPGAGQTAKVANQIIVGLTIEAVAEGLLFAERAGADPAVVRRALMGGFASSRILEVHGERMVNEAFEPGFRLRLHRKDLGLAAQAAAELDLALPNTAATQQLMNAAIADGDGELDHSALYRTLRREHS</sequence>
<dbReference type="InterPro" id="IPR013328">
    <property type="entry name" value="6PGD_dom2"/>
</dbReference>
<dbReference type="AlphaFoldDB" id="A0A4R0HC17"/>
<dbReference type="InterPro" id="IPR029154">
    <property type="entry name" value="HIBADH-like_NADP-bd"/>
</dbReference>
<evidence type="ECO:0000259" key="6">
    <source>
        <dbReference type="Pfam" id="PF14833"/>
    </source>
</evidence>
<dbReference type="SUPFAM" id="SSF51735">
    <property type="entry name" value="NAD(P)-binding Rossmann-fold domains"/>
    <property type="match status" value="1"/>
</dbReference>
<dbReference type="PANTHER" id="PTHR43060:SF15">
    <property type="entry name" value="3-HYDROXYISOBUTYRATE DEHYDROGENASE-LIKE 1, MITOCHONDRIAL-RELATED"/>
    <property type="match status" value="1"/>
</dbReference>
<dbReference type="EMBL" id="SJJZ01000002">
    <property type="protein sequence ID" value="TCC08615.1"/>
    <property type="molecule type" value="Genomic_DNA"/>
</dbReference>
<dbReference type="InterPro" id="IPR015815">
    <property type="entry name" value="HIBADH-related"/>
</dbReference>
<dbReference type="InterPro" id="IPR006115">
    <property type="entry name" value="6PGDH_NADP-bd"/>
</dbReference>
<comment type="caution">
    <text evidence="7">The sequence shown here is derived from an EMBL/GenBank/DDBJ whole genome shotgun (WGS) entry which is preliminary data.</text>
</comment>
<dbReference type="RefSeq" id="WP_131340212.1">
    <property type="nucleotide sequence ID" value="NZ_SJJZ01000002.1"/>
</dbReference>
<evidence type="ECO:0000256" key="4">
    <source>
        <dbReference type="PIRSR" id="PIRSR000103-1"/>
    </source>
</evidence>
<dbReference type="OrthoDB" id="3185659at2"/>
<evidence type="ECO:0000259" key="5">
    <source>
        <dbReference type="Pfam" id="PF03446"/>
    </source>
</evidence>
<feature type="domain" description="6-phosphogluconate dehydrogenase NADP-binding" evidence="5">
    <location>
        <begin position="2"/>
        <end position="154"/>
    </location>
</feature>
<dbReference type="EC" id="1.1.1.60" evidence="7"/>
<dbReference type="NCBIfam" id="TIGR01505">
    <property type="entry name" value="tartro_sem_red"/>
    <property type="match status" value="1"/>
</dbReference>
<evidence type="ECO:0000256" key="3">
    <source>
        <dbReference type="ARBA" id="ARBA00023027"/>
    </source>
</evidence>
<protein>
    <submittedName>
        <fullName evidence="7">2-hydroxy-3-oxopropionate reductase</fullName>
        <ecNumber evidence="7">1.1.1.60</ecNumber>
    </submittedName>
</protein>
<gene>
    <name evidence="7" type="ORF">E0H45_22390</name>
</gene>
<dbReference type="Pfam" id="PF03446">
    <property type="entry name" value="NAD_binding_2"/>
    <property type="match status" value="1"/>
</dbReference>
<feature type="active site" evidence="4">
    <location>
        <position position="163"/>
    </location>
</feature>
<dbReference type="GO" id="GO:0016054">
    <property type="term" value="P:organic acid catabolic process"/>
    <property type="evidence" value="ECO:0007669"/>
    <property type="project" value="UniProtKB-ARBA"/>
</dbReference>
<proteinExistence type="inferred from homology"/>
<dbReference type="Gene3D" id="1.10.1040.10">
    <property type="entry name" value="N-(1-d-carboxylethyl)-l-norvaline Dehydrogenase, domain 2"/>
    <property type="match status" value="1"/>
</dbReference>
<dbReference type="InterPro" id="IPR006398">
    <property type="entry name" value="Tartro_sem_red"/>
</dbReference>
<name>A0A4R0HC17_9ACTN</name>
<accession>A0A4R0HC17</accession>
<keyword evidence="3" id="KW-0520">NAD</keyword>
<dbReference type="PANTHER" id="PTHR43060">
    <property type="entry name" value="3-HYDROXYISOBUTYRATE DEHYDROGENASE-LIKE 1, MITOCHONDRIAL-RELATED"/>
    <property type="match status" value="1"/>
</dbReference>
<keyword evidence="8" id="KW-1185">Reference proteome</keyword>
<reference evidence="7 8" key="1">
    <citation type="submission" date="2019-02" db="EMBL/GenBank/DDBJ databases">
        <title>Kribbella capetownensis sp. nov. and Kribbella speibonae sp. nov., isolated from soil.</title>
        <authorList>
            <person name="Curtis S.M."/>
            <person name="Norton I."/>
            <person name="Everest G.J."/>
            <person name="Meyers P.R."/>
        </authorList>
    </citation>
    <scope>NUCLEOTIDE SEQUENCE [LARGE SCALE GENOMIC DNA]</scope>
    <source>
        <strain evidence="7 8">KCTC 29219</strain>
    </source>
</reference>
<organism evidence="7 8">
    <name type="scientific">Kribbella soli</name>
    <dbReference type="NCBI Taxonomy" id="1124743"/>
    <lineage>
        <taxon>Bacteria</taxon>
        <taxon>Bacillati</taxon>
        <taxon>Actinomycetota</taxon>
        <taxon>Actinomycetes</taxon>
        <taxon>Propionibacteriales</taxon>
        <taxon>Kribbellaceae</taxon>
        <taxon>Kribbella</taxon>
    </lineage>
</organism>
<dbReference type="GO" id="GO:0051287">
    <property type="term" value="F:NAD binding"/>
    <property type="evidence" value="ECO:0007669"/>
    <property type="project" value="InterPro"/>
</dbReference>